<proteinExistence type="predicted"/>
<sequence>MDVFMNLAIFPLPVYLLPGGITRLRIFEQRYLKMVKEAASGDGFVISLHREGNEFNISDWGSWVHIIDFQHGDDGLLYIDVQCQDLVRIGTVERDQDKLLHGDVQVCEHWPVQQANDDTQLLGEELNKFFDANPTYASLYPDPDFGSPVWVCGRWLELIPINYEKKRCFIHPDSFSKAINFLSTVIIEKT</sequence>
<comment type="caution">
    <text evidence="2">The sequence shown here is derived from an EMBL/GenBank/DDBJ whole genome shotgun (WGS) entry which is preliminary data.</text>
</comment>
<reference evidence="2 3" key="1">
    <citation type="submission" date="2019-04" db="EMBL/GenBank/DDBJ databases">
        <title>Thalassotalea guangxiensis sp. nov., isolated from sediment of the coastal wetland.</title>
        <authorList>
            <person name="Zheng S."/>
            <person name="Zhang D."/>
        </authorList>
    </citation>
    <scope>NUCLEOTIDE SEQUENCE [LARGE SCALE GENOMIC DNA]</scope>
    <source>
        <strain evidence="2 3">ZS-4</strain>
    </source>
</reference>
<dbReference type="SUPFAM" id="SSF88697">
    <property type="entry name" value="PUA domain-like"/>
    <property type="match status" value="1"/>
</dbReference>
<dbReference type="InterPro" id="IPR046336">
    <property type="entry name" value="Lon_prtase_N_sf"/>
</dbReference>
<keyword evidence="3" id="KW-1185">Reference proteome</keyword>
<evidence type="ECO:0000313" key="3">
    <source>
        <dbReference type="Proteomes" id="UP000307999"/>
    </source>
</evidence>
<dbReference type="InterPro" id="IPR015947">
    <property type="entry name" value="PUA-like_sf"/>
</dbReference>
<name>A0A4U1BAM4_9GAMM</name>
<dbReference type="EMBL" id="SWDB01000003">
    <property type="protein sequence ID" value="TKB47465.1"/>
    <property type="molecule type" value="Genomic_DNA"/>
</dbReference>
<dbReference type="AlphaFoldDB" id="A0A4U1BAM4"/>
<dbReference type="Pfam" id="PF02190">
    <property type="entry name" value="LON_substr_bdg"/>
    <property type="match status" value="1"/>
</dbReference>
<feature type="domain" description="Lon N-terminal" evidence="1">
    <location>
        <begin position="7"/>
        <end position="130"/>
    </location>
</feature>
<protein>
    <recommendedName>
        <fullName evidence="1">Lon N-terminal domain-containing protein</fullName>
    </recommendedName>
</protein>
<organism evidence="2 3">
    <name type="scientific">Thalassotalea mangrovi</name>
    <dbReference type="NCBI Taxonomy" id="2572245"/>
    <lineage>
        <taxon>Bacteria</taxon>
        <taxon>Pseudomonadati</taxon>
        <taxon>Pseudomonadota</taxon>
        <taxon>Gammaproteobacteria</taxon>
        <taxon>Alteromonadales</taxon>
        <taxon>Colwelliaceae</taxon>
        <taxon>Thalassotalea</taxon>
    </lineage>
</organism>
<evidence type="ECO:0000259" key="1">
    <source>
        <dbReference type="Pfam" id="PF02190"/>
    </source>
</evidence>
<gene>
    <name evidence="2" type="ORF">E8M12_01380</name>
</gene>
<dbReference type="OrthoDB" id="8558970at2"/>
<accession>A0A4U1BAM4</accession>
<dbReference type="Gene3D" id="2.30.130.40">
    <property type="entry name" value="LON domain-like"/>
    <property type="match status" value="1"/>
</dbReference>
<dbReference type="Proteomes" id="UP000307999">
    <property type="component" value="Unassembled WGS sequence"/>
</dbReference>
<evidence type="ECO:0000313" key="2">
    <source>
        <dbReference type="EMBL" id="TKB47465.1"/>
    </source>
</evidence>
<dbReference type="InterPro" id="IPR003111">
    <property type="entry name" value="Lon_prtase_N"/>
</dbReference>